<dbReference type="SUPFAM" id="SSF52833">
    <property type="entry name" value="Thioredoxin-like"/>
    <property type="match status" value="1"/>
</dbReference>
<evidence type="ECO:0000259" key="2">
    <source>
        <dbReference type="PROSITE" id="PS51352"/>
    </source>
</evidence>
<gene>
    <name evidence="3" type="ORF">BABL1_gene_421</name>
</gene>
<dbReference type="eggNOG" id="COG0526">
    <property type="taxonomic scope" value="Bacteria"/>
</dbReference>
<dbReference type="Pfam" id="PF00085">
    <property type="entry name" value="Thioredoxin"/>
    <property type="match status" value="1"/>
</dbReference>
<dbReference type="EMBL" id="HG793133">
    <property type="protein sequence ID" value="CDK30595.1"/>
    <property type="molecule type" value="Genomic_DNA"/>
</dbReference>
<dbReference type="InterPro" id="IPR013766">
    <property type="entry name" value="Thioredoxin_domain"/>
</dbReference>
<dbReference type="Gene3D" id="3.40.30.10">
    <property type="entry name" value="Glutaredoxin"/>
    <property type="match status" value="1"/>
</dbReference>
<feature type="domain" description="Thioredoxin" evidence="2">
    <location>
        <begin position="3"/>
        <end position="129"/>
    </location>
</feature>
<feature type="region of interest" description="Disordered" evidence="1">
    <location>
        <begin position="130"/>
        <end position="164"/>
    </location>
</feature>
<keyword evidence="4" id="KW-1185">Reference proteome</keyword>
<dbReference type="Proteomes" id="UP000018769">
    <property type="component" value="Chromosome I"/>
</dbReference>
<evidence type="ECO:0000313" key="3">
    <source>
        <dbReference type="EMBL" id="CDK30595.1"/>
    </source>
</evidence>
<dbReference type="HOGENOM" id="CLU_1615947_0_0_7"/>
<feature type="compositionally biased region" description="Low complexity" evidence="1">
    <location>
        <begin position="145"/>
        <end position="164"/>
    </location>
</feature>
<dbReference type="AlphaFoldDB" id="V6DGA5"/>
<dbReference type="InterPro" id="IPR036249">
    <property type="entry name" value="Thioredoxin-like_sf"/>
</dbReference>
<dbReference type="GO" id="GO:0015035">
    <property type="term" value="F:protein-disulfide reductase activity"/>
    <property type="evidence" value="ECO:0007669"/>
    <property type="project" value="TreeGrafter"/>
</dbReference>
<sequence length="164" mass="18883">MNYKKILLVSILTFSTYLNCKTYQEINNLSQYNQANANNKPTVIMYCSPSCQPCKQMEPAFEKAAQEFKDIQFFKLDITKKDLDTLAQKNNILGLPTITYSQNGIEYKRDRQGAMTLVEIRNSINNFLKSTQNNKNTSKKEVTPKNQKSNKNISNSIKQKYSSK</sequence>
<organism evidence="3 4">
    <name type="scientific">Candidatus Babela massiliensis</name>
    <dbReference type="NCBI Taxonomy" id="673862"/>
    <lineage>
        <taxon>Bacteria</taxon>
        <taxon>Candidatus Babelota</taxon>
        <taxon>Candidatus Babeliae</taxon>
        <taxon>Candidatus Babeliales</taxon>
        <taxon>Candidatus Babeliaceae</taxon>
        <taxon>Candidatus Babela</taxon>
    </lineage>
</organism>
<dbReference type="PANTHER" id="PTHR45663:SF11">
    <property type="entry name" value="GEO12009P1"/>
    <property type="match status" value="1"/>
</dbReference>
<dbReference type="PROSITE" id="PS51352">
    <property type="entry name" value="THIOREDOXIN_2"/>
    <property type="match status" value="1"/>
</dbReference>
<evidence type="ECO:0000256" key="1">
    <source>
        <dbReference type="SAM" id="MobiDB-lite"/>
    </source>
</evidence>
<dbReference type="OrthoDB" id="9790390at2"/>
<name>V6DGA5_9BACT</name>
<dbReference type="STRING" id="673862.BABL1_gene_421"/>
<protein>
    <submittedName>
        <fullName evidence="3">Thioredoxin</fullName>
    </submittedName>
</protein>
<dbReference type="PANTHER" id="PTHR45663">
    <property type="entry name" value="GEO12009P1"/>
    <property type="match status" value="1"/>
</dbReference>
<dbReference type="CDD" id="cd02947">
    <property type="entry name" value="TRX_family"/>
    <property type="match status" value="1"/>
</dbReference>
<dbReference type="GO" id="GO:0005737">
    <property type="term" value="C:cytoplasm"/>
    <property type="evidence" value="ECO:0007669"/>
    <property type="project" value="TreeGrafter"/>
</dbReference>
<dbReference type="RefSeq" id="WP_023791973.1">
    <property type="nucleotide sequence ID" value="NC_023003.1"/>
</dbReference>
<dbReference type="KEGG" id="dpb:BABL1_gene_421"/>
<proteinExistence type="predicted"/>
<accession>V6DGA5</accession>
<evidence type="ECO:0000313" key="4">
    <source>
        <dbReference type="Proteomes" id="UP000018769"/>
    </source>
</evidence>
<reference evidence="3 4" key="1">
    <citation type="journal article" date="2015" name="Biol. Direct">
        <title>Babela massiliensis, a representative of a widespread bacterial phylum with unusual adaptations to parasitism in amoebae.</title>
        <authorList>
            <person name="Pagnier I."/>
            <person name="Yutin N."/>
            <person name="Croce O."/>
            <person name="Makarova K.S."/>
            <person name="Wolf Y.I."/>
            <person name="Benamar S."/>
            <person name="Raoult D."/>
            <person name="Koonin E.V."/>
            <person name="La Scola B."/>
        </authorList>
    </citation>
    <scope>NUCLEOTIDE SEQUENCE [LARGE SCALE GENOMIC DNA]</scope>
    <source>
        <strain evidence="4">BABL1</strain>
    </source>
</reference>